<reference evidence="1 2" key="1">
    <citation type="submission" date="2020-12" db="EMBL/GenBank/DDBJ databases">
        <title>FDA dAtabase for Regulatory Grade micrObial Sequences (FDA-ARGOS): Supporting development and validation of Infectious Disease Dx tests.</title>
        <authorList>
            <person name="Sproer C."/>
            <person name="Gronow S."/>
            <person name="Severitt S."/>
            <person name="Schroder I."/>
            <person name="Tallon L."/>
            <person name="Sadzewicz L."/>
            <person name="Zhao X."/>
            <person name="Boylan J."/>
            <person name="Ott S."/>
            <person name="Bowen H."/>
            <person name="Vavikolanu K."/>
            <person name="Mehta A."/>
            <person name="Aluvathingal J."/>
            <person name="Nadendla S."/>
            <person name="Lowell S."/>
            <person name="Myers T."/>
            <person name="Yan Y."/>
            <person name="Sichtig H."/>
        </authorList>
    </citation>
    <scope>NUCLEOTIDE SEQUENCE [LARGE SCALE GENOMIC DNA]</scope>
    <source>
        <strain evidence="1 2">FDAARGOS_1053</strain>
    </source>
</reference>
<name>A0A7T4JW29_9CORY</name>
<dbReference type="EMBL" id="CP066007">
    <property type="protein sequence ID" value="QQB47462.1"/>
    <property type="molecule type" value="Genomic_DNA"/>
</dbReference>
<proteinExistence type="predicted"/>
<accession>A0A7T4JW29</accession>
<protein>
    <submittedName>
        <fullName evidence="1">Uncharacterized protein</fullName>
    </submittedName>
</protein>
<dbReference type="RefSeq" id="WP_084036732.1">
    <property type="nucleotide sequence ID" value="NZ_CP066007.1"/>
</dbReference>
<evidence type="ECO:0000313" key="2">
    <source>
        <dbReference type="Proteomes" id="UP000596145"/>
    </source>
</evidence>
<dbReference type="Proteomes" id="UP000596145">
    <property type="component" value="Chromosome"/>
</dbReference>
<organism evidence="1 2">
    <name type="scientific">Corynebacterium glucuronolyticum</name>
    <dbReference type="NCBI Taxonomy" id="39791"/>
    <lineage>
        <taxon>Bacteria</taxon>
        <taxon>Bacillati</taxon>
        <taxon>Actinomycetota</taxon>
        <taxon>Actinomycetes</taxon>
        <taxon>Mycobacteriales</taxon>
        <taxon>Corynebacteriaceae</taxon>
        <taxon>Corynebacterium</taxon>
    </lineage>
</organism>
<dbReference type="GeneID" id="92760682"/>
<evidence type="ECO:0000313" key="1">
    <source>
        <dbReference type="EMBL" id="QQB47462.1"/>
    </source>
</evidence>
<sequence>MPRFIGSSADVGSEIARRMVSGHVPRQAFSFPGSVGEVAFSFEEPIFPVQAENATKHQLGATGWISVIRFRLQHRDVPVRGCLWADSAWVVHLSLTPDIEVTVRMGDGDPHAGEEGVEKTYYGWHAVTATI</sequence>
<dbReference type="AlphaFoldDB" id="A0A7T4JW29"/>
<gene>
    <name evidence="1" type="ORF">I6I10_06155</name>
</gene>